<dbReference type="OrthoDB" id="3469466at2759"/>
<organism evidence="3">
    <name type="scientific">Fusarium oxysporum f. sp. vasinfectum 25433</name>
    <dbReference type="NCBI Taxonomy" id="1089449"/>
    <lineage>
        <taxon>Eukaryota</taxon>
        <taxon>Fungi</taxon>
        <taxon>Dikarya</taxon>
        <taxon>Ascomycota</taxon>
        <taxon>Pezizomycotina</taxon>
        <taxon>Sordariomycetes</taxon>
        <taxon>Hypocreomycetidae</taxon>
        <taxon>Hypocreales</taxon>
        <taxon>Nectriaceae</taxon>
        <taxon>Fusarium</taxon>
        <taxon>Fusarium oxysporum species complex</taxon>
    </lineage>
</organism>
<dbReference type="AlphaFoldDB" id="X0LK56"/>
<reference evidence="3" key="1">
    <citation type="submission" date="2011-11" db="EMBL/GenBank/DDBJ databases">
        <title>The Genome Sequence of Fusarium oxysporum Cotton.</title>
        <authorList>
            <consortium name="The Broad Institute Genome Sequencing Platform"/>
            <person name="Ma L.-J."/>
            <person name="Gale L.R."/>
            <person name="Schwartz D.C."/>
            <person name="Zhou S."/>
            <person name="Corby-Kistler H."/>
            <person name="Young S.K."/>
            <person name="Zeng Q."/>
            <person name="Gargeya S."/>
            <person name="Fitzgerald M."/>
            <person name="Haas B."/>
            <person name="Abouelleil A."/>
            <person name="Alvarado L."/>
            <person name="Arachchi H.M."/>
            <person name="Berlin A."/>
            <person name="Brown A."/>
            <person name="Chapman S.B."/>
            <person name="Chen Z."/>
            <person name="Dunbar C."/>
            <person name="Freedman E."/>
            <person name="Gearin G."/>
            <person name="Goldberg J."/>
            <person name="Griggs A."/>
            <person name="Gujja S."/>
            <person name="Heiman D."/>
            <person name="Howarth C."/>
            <person name="Larson L."/>
            <person name="Lui A."/>
            <person name="MacDonald P.J.P."/>
            <person name="Montmayeur A."/>
            <person name="Murphy C."/>
            <person name="Neiman D."/>
            <person name="Pearson M."/>
            <person name="Priest M."/>
            <person name="Roberts A."/>
            <person name="Saif S."/>
            <person name="Shea T."/>
            <person name="Shenoy N."/>
            <person name="Sisk P."/>
            <person name="Stolte C."/>
            <person name="Sykes S."/>
            <person name="Wortman J."/>
            <person name="Nusbaum C."/>
            <person name="Birren B."/>
        </authorList>
    </citation>
    <scope>NUCLEOTIDE SEQUENCE [LARGE SCALE GENOMIC DNA]</scope>
    <source>
        <strain evidence="3">25433</strain>
    </source>
</reference>
<dbReference type="Proteomes" id="UP000030701">
    <property type="component" value="Unassembled WGS sequence"/>
</dbReference>
<evidence type="ECO:0000259" key="2">
    <source>
        <dbReference type="Pfam" id="PF20150"/>
    </source>
</evidence>
<gene>
    <name evidence="3" type="ORF">FOTG_10918</name>
</gene>
<protein>
    <recommendedName>
        <fullName evidence="2">2EXR domain-containing protein</fullName>
    </recommendedName>
</protein>
<feature type="domain" description="2EXR" evidence="2">
    <location>
        <begin position="19"/>
        <end position="158"/>
    </location>
</feature>
<evidence type="ECO:0000256" key="1">
    <source>
        <dbReference type="SAM" id="MobiDB-lite"/>
    </source>
</evidence>
<dbReference type="Pfam" id="PF20150">
    <property type="entry name" value="2EXR"/>
    <property type="match status" value="1"/>
</dbReference>
<proteinExistence type="predicted"/>
<feature type="compositionally biased region" description="Basic and acidic residues" evidence="1">
    <location>
        <begin position="88"/>
        <end position="100"/>
    </location>
</feature>
<dbReference type="EMBL" id="JH657947">
    <property type="protein sequence ID" value="EXM21396.1"/>
    <property type="molecule type" value="Genomic_DNA"/>
</dbReference>
<evidence type="ECO:0000313" key="3">
    <source>
        <dbReference type="EMBL" id="EXM21396.1"/>
    </source>
</evidence>
<dbReference type="InterPro" id="IPR045518">
    <property type="entry name" value="2EXR"/>
</dbReference>
<dbReference type="HOGENOM" id="CLU_1229997_0_0_1"/>
<sequence length="225" mass="25724">MSGLNLPLLTPESNERATFPQFTQLPIEIRDMIWKEALIKDRVLNIHVWNLGEDCDNAAQTMRLLHDWPFDKELFNVVNSPTAPRLTDGQETKVNPESKKEHGVMVDDKAAISKFFHVNVESHRAGKRYYRVHIPCPYMKPGRYEKGTLYIRPESDTICMGLTEGFGRFAHCVWALDRLHVVLINVALDLKRVSYGKTAPKDCGTSAFRIPYQDVWIRDGPTIVG</sequence>
<accession>X0LK56</accession>
<feature type="region of interest" description="Disordered" evidence="1">
    <location>
        <begin position="81"/>
        <end position="100"/>
    </location>
</feature>
<reference evidence="3" key="2">
    <citation type="submission" date="2012-05" db="EMBL/GenBank/DDBJ databases">
        <title>The Genome Annotation of Fusarium oxysporum Cotton.</title>
        <authorList>
            <consortium name="The Broad Institute Genomics Platform"/>
            <person name="Ma L.-J."/>
            <person name="Corby-Kistler H."/>
            <person name="Broz K."/>
            <person name="Gale L.R."/>
            <person name="Jonkers W."/>
            <person name="O'Donnell K."/>
            <person name="Ploetz R."/>
            <person name="Steinberg C."/>
            <person name="Schwartz D.C."/>
            <person name="VanEtten H."/>
            <person name="Zhou S."/>
            <person name="Young S.K."/>
            <person name="Zeng Q."/>
            <person name="Gargeya S."/>
            <person name="Fitzgerald M."/>
            <person name="Abouelleil A."/>
            <person name="Alvarado L."/>
            <person name="Chapman S.B."/>
            <person name="Gainer-Dewar J."/>
            <person name="Goldberg J."/>
            <person name="Griggs A."/>
            <person name="Gujja S."/>
            <person name="Hansen M."/>
            <person name="Howarth C."/>
            <person name="Imamovic A."/>
            <person name="Ireland A."/>
            <person name="Larimer J."/>
            <person name="McCowan C."/>
            <person name="Murphy C."/>
            <person name="Pearson M."/>
            <person name="Poon T.W."/>
            <person name="Priest M."/>
            <person name="Roberts A."/>
            <person name="Saif S."/>
            <person name="Shea T."/>
            <person name="Sykes S."/>
            <person name="Wortman J."/>
            <person name="Nusbaum C."/>
            <person name="Birren B."/>
        </authorList>
    </citation>
    <scope>NUCLEOTIDE SEQUENCE</scope>
    <source>
        <strain evidence="3">25433</strain>
    </source>
</reference>
<name>X0LK56_FUSOX</name>